<keyword evidence="6 8" id="KW-1133">Transmembrane helix</keyword>
<feature type="transmembrane region" description="Helical" evidence="8">
    <location>
        <begin position="98"/>
        <end position="117"/>
    </location>
</feature>
<comment type="similarity">
    <text evidence="2">Belongs to the ZIP transporter (TC 2.A.5) family.</text>
</comment>
<dbReference type="GO" id="GO:0005385">
    <property type="term" value="F:zinc ion transmembrane transporter activity"/>
    <property type="evidence" value="ECO:0007669"/>
    <property type="project" value="TreeGrafter"/>
</dbReference>
<feature type="transmembrane region" description="Helical" evidence="8">
    <location>
        <begin position="216"/>
        <end position="234"/>
    </location>
</feature>
<evidence type="ECO:0000256" key="1">
    <source>
        <dbReference type="ARBA" id="ARBA00004651"/>
    </source>
</evidence>
<gene>
    <name evidence="9" type="ORF">SAMN05880501_1172</name>
</gene>
<reference evidence="10" key="1">
    <citation type="submission" date="2017-08" db="EMBL/GenBank/DDBJ databases">
        <authorList>
            <person name="Varghese N."/>
            <person name="Submissions S."/>
        </authorList>
    </citation>
    <scope>NUCLEOTIDE SEQUENCE [LARGE SCALE GENOMIC DNA]</scope>
    <source>
        <strain evidence="10">JC22</strain>
    </source>
</reference>
<feature type="transmembrane region" description="Helical" evidence="8">
    <location>
        <begin position="157"/>
        <end position="179"/>
    </location>
</feature>
<evidence type="ECO:0000256" key="2">
    <source>
        <dbReference type="ARBA" id="ARBA00006939"/>
    </source>
</evidence>
<organism evidence="9 10">
    <name type="scientific">Ureibacillus xyleni</name>
    <dbReference type="NCBI Taxonomy" id="614648"/>
    <lineage>
        <taxon>Bacteria</taxon>
        <taxon>Bacillati</taxon>
        <taxon>Bacillota</taxon>
        <taxon>Bacilli</taxon>
        <taxon>Bacillales</taxon>
        <taxon>Caryophanaceae</taxon>
        <taxon>Ureibacillus</taxon>
    </lineage>
</organism>
<evidence type="ECO:0000313" key="9">
    <source>
        <dbReference type="EMBL" id="SOC24278.1"/>
    </source>
</evidence>
<evidence type="ECO:0000256" key="6">
    <source>
        <dbReference type="ARBA" id="ARBA00022989"/>
    </source>
</evidence>
<comment type="subcellular location">
    <subcellularLocation>
        <location evidence="1">Cell membrane</location>
        <topology evidence="1">Multi-pass membrane protein</topology>
    </subcellularLocation>
</comment>
<dbReference type="AlphaFoldDB" id="A0A285TT55"/>
<evidence type="ECO:0000256" key="4">
    <source>
        <dbReference type="ARBA" id="ARBA00022692"/>
    </source>
</evidence>
<evidence type="ECO:0000256" key="5">
    <source>
        <dbReference type="ARBA" id="ARBA00022833"/>
    </source>
</evidence>
<dbReference type="Proteomes" id="UP000219636">
    <property type="component" value="Unassembled WGS sequence"/>
</dbReference>
<evidence type="ECO:0000256" key="8">
    <source>
        <dbReference type="SAM" id="Phobius"/>
    </source>
</evidence>
<proteinExistence type="inferred from homology"/>
<dbReference type="Pfam" id="PF02535">
    <property type="entry name" value="Zip"/>
    <property type="match status" value="1"/>
</dbReference>
<dbReference type="GO" id="GO:0005886">
    <property type="term" value="C:plasma membrane"/>
    <property type="evidence" value="ECO:0007669"/>
    <property type="project" value="UniProtKB-SubCell"/>
</dbReference>
<evidence type="ECO:0000313" key="10">
    <source>
        <dbReference type="Proteomes" id="UP000219636"/>
    </source>
</evidence>
<protein>
    <submittedName>
        <fullName evidence="9">ZIP family zinc transporter</fullName>
    </submittedName>
</protein>
<feature type="transmembrane region" description="Helical" evidence="8">
    <location>
        <begin position="129"/>
        <end position="150"/>
    </location>
</feature>
<keyword evidence="3" id="KW-1003">Cell membrane</keyword>
<name>A0A285TT55_9BACL</name>
<evidence type="ECO:0000256" key="3">
    <source>
        <dbReference type="ARBA" id="ARBA00022475"/>
    </source>
</evidence>
<feature type="transmembrane region" description="Helical" evidence="8">
    <location>
        <begin position="32"/>
        <end position="50"/>
    </location>
</feature>
<keyword evidence="7 8" id="KW-0472">Membrane</keyword>
<dbReference type="PANTHER" id="PTHR11040:SF211">
    <property type="entry name" value="ZINC TRANSPORTER ZIP11"/>
    <property type="match status" value="1"/>
</dbReference>
<feature type="transmembrane region" description="Helical" evidence="8">
    <location>
        <begin position="56"/>
        <end position="77"/>
    </location>
</feature>
<accession>A0A285TT55</accession>
<dbReference type="InterPro" id="IPR003689">
    <property type="entry name" value="ZIP"/>
</dbReference>
<feature type="transmembrane region" description="Helical" evidence="8">
    <location>
        <begin position="185"/>
        <end position="209"/>
    </location>
</feature>
<feature type="transmembrane region" description="Helical" evidence="8">
    <location>
        <begin position="6"/>
        <end position="23"/>
    </location>
</feature>
<dbReference type="EMBL" id="OBMQ01000017">
    <property type="protein sequence ID" value="SOC24278.1"/>
    <property type="molecule type" value="Genomic_DNA"/>
</dbReference>
<dbReference type="PANTHER" id="PTHR11040">
    <property type="entry name" value="ZINC/IRON TRANSPORTER"/>
    <property type="match status" value="1"/>
</dbReference>
<sequence>MWLIAFLSTFAGIMIGGSIAWLFRGFQQKMNVIYAICAGLILGLISIEMIPETIEISGWFNSFVGIFLGIFLFRGLHSILHYNHTEDLLSKKSSNIQISLLLMLSILIHNLPMGIMFGANVDSELRYPLLQALFFHSIPEGVILFTPLMLVKHNRSLWIIFSFIVSIPVAIGAFIGKFIGQEFFLISAFIMSFTIGLILMVTITEILFVSLKKSHALSIVLYTLAGFGMMALYLKII</sequence>
<keyword evidence="10" id="KW-1185">Reference proteome</keyword>
<dbReference type="OrthoDB" id="9787346at2"/>
<keyword evidence="5" id="KW-0862">Zinc</keyword>
<evidence type="ECO:0000256" key="7">
    <source>
        <dbReference type="ARBA" id="ARBA00023136"/>
    </source>
</evidence>
<keyword evidence="4 8" id="KW-0812">Transmembrane</keyword>